<organism evidence="5 6">
    <name type="scientific">Enterobacter pseudoroggenkampii</name>
    <dbReference type="NCBI Taxonomy" id="2996112"/>
    <lineage>
        <taxon>Bacteria</taxon>
        <taxon>Pseudomonadati</taxon>
        <taxon>Pseudomonadota</taxon>
        <taxon>Gammaproteobacteria</taxon>
        <taxon>Enterobacterales</taxon>
        <taxon>Enterobacteriaceae</taxon>
        <taxon>Enterobacter</taxon>
    </lineage>
</organism>
<evidence type="ECO:0000259" key="4">
    <source>
        <dbReference type="Pfam" id="PF08545"/>
    </source>
</evidence>
<evidence type="ECO:0000313" key="6">
    <source>
        <dbReference type="Proteomes" id="UP001163211"/>
    </source>
</evidence>
<keyword evidence="6" id="KW-1185">Reference proteome</keyword>
<dbReference type="RefSeq" id="WP_208763852.1">
    <property type="nucleotide sequence ID" value="NZ_JAPMLV010000001.1"/>
</dbReference>
<evidence type="ECO:0000259" key="3">
    <source>
        <dbReference type="Pfam" id="PF08541"/>
    </source>
</evidence>
<dbReference type="Pfam" id="PF08545">
    <property type="entry name" value="ACP_syn_III"/>
    <property type="match status" value="1"/>
</dbReference>
<dbReference type="Gene3D" id="3.40.47.10">
    <property type="match status" value="2"/>
</dbReference>
<name>A0ABT3X9Z9_9ENTR</name>
<protein>
    <submittedName>
        <fullName evidence="5">3-oxoacyl-ACP synthase</fullName>
    </submittedName>
</protein>
<comment type="caution">
    <text evidence="5">The sequence shown here is derived from an EMBL/GenBank/DDBJ whole genome shotgun (WGS) entry which is preliminary data.</text>
</comment>
<dbReference type="PANTHER" id="PTHR34069:SF2">
    <property type="entry name" value="BETA-KETOACYL-[ACYL-CARRIER-PROTEIN] SYNTHASE III"/>
    <property type="match status" value="1"/>
</dbReference>
<keyword evidence="2" id="KW-0012">Acyltransferase</keyword>
<dbReference type="InterPro" id="IPR013751">
    <property type="entry name" value="ACP_syn_III_N"/>
</dbReference>
<dbReference type="InterPro" id="IPR016039">
    <property type="entry name" value="Thiolase-like"/>
</dbReference>
<feature type="domain" description="Beta-ketoacyl-[acyl-carrier-protein] synthase III N-terminal" evidence="4">
    <location>
        <begin position="115"/>
        <end position="188"/>
    </location>
</feature>
<dbReference type="EMBL" id="JAPMLV010000001">
    <property type="protein sequence ID" value="MCX8302634.1"/>
    <property type="molecule type" value="Genomic_DNA"/>
</dbReference>
<dbReference type="SUPFAM" id="SSF53901">
    <property type="entry name" value="Thiolase-like"/>
    <property type="match status" value="2"/>
</dbReference>
<evidence type="ECO:0000256" key="1">
    <source>
        <dbReference type="ARBA" id="ARBA00022679"/>
    </source>
</evidence>
<gene>
    <name evidence="5" type="ORF">OTG14_06610</name>
</gene>
<evidence type="ECO:0000313" key="5">
    <source>
        <dbReference type="EMBL" id="MCX8302634.1"/>
    </source>
</evidence>
<dbReference type="Proteomes" id="UP001163211">
    <property type="component" value="Unassembled WGS sequence"/>
</dbReference>
<evidence type="ECO:0000256" key="2">
    <source>
        <dbReference type="ARBA" id="ARBA00023315"/>
    </source>
</evidence>
<dbReference type="InterPro" id="IPR013747">
    <property type="entry name" value="ACP_syn_III_C"/>
</dbReference>
<feature type="domain" description="Beta-ketoacyl-[acyl-carrier-protein] synthase III C-terminal" evidence="3">
    <location>
        <begin position="253"/>
        <end position="308"/>
    </location>
</feature>
<dbReference type="PANTHER" id="PTHR34069">
    <property type="entry name" value="3-OXOACYL-[ACYL-CARRIER-PROTEIN] SYNTHASE 3"/>
    <property type="match status" value="1"/>
</dbReference>
<proteinExistence type="predicted"/>
<dbReference type="Pfam" id="PF08541">
    <property type="entry name" value="ACP_syn_III_C"/>
    <property type="match status" value="1"/>
</dbReference>
<accession>A0ABT3X9Z9</accession>
<keyword evidence="1" id="KW-0808">Transferase</keyword>
<sequence>MMHISYIDTYLPGCNINNEELGSRLNFKPQLIEKLFGNYGRHFSTNLKTGENTASCTDLIHLMMQKLISLNDNGMRDIDFVLVSTATPDLLLPTSINEACNMIGFKNIETYQIIGGCSGAVQALKMADYMLKSGLHHKGLVIGVECSNKFLNLFDETKTKVEPKEMVNYCLFGDGVGGCIVSSERTSGSVYVKGIDYKYNGLQEKIGQLANWSGSRKDFDDGQPMLKEEYKLIECLVPKLTNETYTELKNKYSSKRDIRWFMPPQLSGRMVNNICNGMNIHESKILSLVHEIGNCANAALYFQLKEFFDLSDEGDEGIAISIESSRWLSSGLYLKKEY</sequence>
<reference evidence="5" key="1">
    <citation type="submission" date="2022-11" db="EMBL/GenBank/DDBJ databases">
        <title>The draft genomes of two Enterobacter strains.</title>
        <authorList>
            <person name="He Y."/>
            <person name="Wu S."/>
            <person name="Feng Y."/>
            <person name="Zong Z."/>
        </authorList>
    </citation>
    <scope>NUCLEOTIDE SEQUENCE</scope>
    <source>
        <strain evidence="5">155092</strain>
    </source>
</reference>